<gene>
    <name evidence="1" type="ORF">ACFPTN_15295</name>
</gene>
<dbReference type="Proteomes" id="UP001595974">
    <property type="component" value="Unassembled WGS sequence"/>
</dbReference>
<dbReference type="RefSeq" id="WP_157748387.1">
    <property type="nucleotide sequence ID" value="NZ_JBHSOG010000059.1"/>
</dbReference>
<evidence type="ECO:0000313" key="1">
    <source>
        <dbReference type="EMBL" id="MFC5770745.1"/>
    </source>
</evidence>
<evidence type="ECO:0000313" key="2">
    <source>
        <dbReference type="Proteomes" id="UP001595974"/>
    </source>
</evidence>
<sequence>MELPALFADLVGDFVGNKGGGGEDEVQFVDLFQFGLQRLIGVHRKARGRDLQSWPWSDGLLEVVVLQAADVVDQFHHAPLMLA</sequence>
<name>A0ABW1ATY5_9RHOO</name>
<dbReference type="EMBL" id="JBHSOG010000059">
    <property type="protein sequence ID" value="MFC5770745.1"/>
    <property type="molecule type" value="Genomic_DNA"/>
</dbReference>
<reference evidence="2" key="1">
    <citation type="journal article" date="2019" name="Int. J. Syst. Evol. Microbiol.">
        <title>The Global Catalogue of Microorganisms (GCM) 10K type strain sequencing project: providing services to taxonomists for standard genome sequencing and annotation.</title>
        <authorList>
            <consortium name="The Broad Institute Genomics Platform"/>
            <consortium name="The Broad Institute Genome Sequencing Center for Infectious Disease"/>
            <person name="Wu L."/>
            <person name="Ma J."/>
        </authorList>
    </citation>
    <scope>NUCLEOTIDE SEQUENCE [LARGE SCALE GENOMIC DNA]</scope>
    <source>
        <strain evidence="2">SHR3</strain>
    </source>
</reference>
<organism evidence="1 2">
    <name type="scientific">Thauera sinica</name>
    <dbReference type="NCBI Taxonomy" id="2665146"/>
    <lineage>
        <taxon>Bacteria</taxon>
        <taxon>Pseudomonadati</taxon>
        <taxon>Pseudomonadota</taxon>
        <taxon>Betaproteobacteria</taxon>
        <taxon>Rhodocyclales</taxon>
        <taxon>Zoogloeaceae</taxon>
        <taxon>Thauera</taxon>
    </lineage>
</organism>
<comment type="caution">
    <text evidence="1">The sequence shown here is derived from an EMBL/GenBank/DDBJ whole genome shotgun (WGS) entry which is preliminary data.</text>
</comment>
<proteinExistence type="predicted"/>
<protein>
    <submittedName>
        <fullName evidence="1">Uncharacterized protein</fullName>
    </submittedName>
</protein>
<accession>A0ABW1ATY5</accession>
<keyword evidence="2" id="KW-1185">Reference proteome</keyword>